<dbReference type="OrthoDB" id="7691365at2759"/>
<keyword evidence="3" id="KW-1185">Reference proteome</keyword>
<evidence type="ECO:0000259" key="1">
    <source>
        <dbReference type="Pfam" id="PF15998"/>
    </source>
</evidence>
<dbReference type="EMBL" id="JACMRX010000003">
    <property type="protein sequence ID" value="KAF7992580.1"/>
    <property type="molecule type" value="Genomic_DNA"/>
</dbReference>
<dbReference type="PANTHER" id="PTHR36299:SF2">
    <property type="entry name" value="DUF4773 DOMAIN-CONTAINING PROTEIN"/>
    <property type="match status" value="1"/>
</dbReference>
<reference evidence="2 3" key="1">
    <citation type="submission" date="2020-08" db="EMBL/GenBank/DDBJ databases">
        <title>Aphidius gifuensis genome sequencing and assembly.</title>
        <authorList>
            <person name="Du Z."/>
        </authorList>
    </citation>
    <scope>NUCLEOTIDE SEQUENCE [LARGE SCALE GENOMIC DNA]</scope>
    <source>
        <strain evidence="2">YNYX2018</strain>
        <tissue evidence="2">Adults</tissue>
    </source>
</reference>
<dbReference type="Proteomes" id="UP000639338">
    <property type="component" value="Unassembled WGS sequence"/>
</dbReference>
<organism evidence="2 3">
    <name type="scientific">Aphidius gifuensis</name>
    <name type="common">Parasitoid wasp</name>
    <dbReference type="NCBI Taxonomy" id="684658"/>
    <lineage>
        <taxon>Eukaryota</taxon>
        <taxon>Metazoa</taxon>
        <taxon>Ecdysozoa</taxon>
        <taxon>Arthropoda</taxon>
        <taxon>Hexapoda</taxon>
        <taxon>Insecta</taxon>
        <taxon>Pterygota</taxon>
        <taxon>Neoptera</taxon>
        <taxon>Endopterygota</taxon>
        <taxon>Hymenoptera</taxon>
        <taxon>Apocrita</taxon>
        <taxon>Ichneumonoidea</taxon>
        <taxon>Braconidae</taxon>
        <taxon>Aphidiinae</taxon>
        <taxon>Aphidius</taxon>
    </lineage>
</organism>
<accession>A0A834XSE3</accession>
<gene>
    <name evidence="2" type="ORF">HCN44_004924</name>
</gene>
<evidence type="ECO:0000313" key="3">
    <source>
        <dbReference type="Proteomes" id="UP000639338"/>
    </source>
</evidence>
<sequence length="346" mass="36906">MGPKSFLIRKTSSVGELRCSCPNVNLCNCCQMVTLMYSLTQKNLCANFMYTQNGLNVEMSLNSFIVKAATISTFRPNKICSKVPGALFSSVCINILELNSFPRSLTVCPRLDITSKSQEWKLTYTCISISTELSSTTKIPTGIMAGGIMITPNQGNLLILPIGGQQIGTTMTTMKPVTMSGGQMGLTTTQKPMSMMMPTESPKPGTMPGAQMGMTTTQKPMAMLTGGMSPPGQGAMGMTTTQKPMTMAMPTGGMSPPGQGSMPPKVPTMGMTTLAVPATSSPGMPAIPGAMTTPKPLANQQSRESLTYENFETIILHSPDSNDRSKFFPSRLPPALQNNNNLTVII</sequence>
<dbReference type="Pfam" id="PF15998">
    <property type="entry name" value="DUF4773"/>
    <property type="match status" value="1"/>
</dbReference>
<feature type="domain" description="DUF4773" evidence="1">
    <location>
        <begin position="19"/>
        <end position="131"/>
    </location>
</feature>
<comment type="caution">
    <text evidence="2">The sequence shown here is derived from an EMBL/GenBank/DDBJ whole genome shotgun (WGS) entry which is preliminary data.</text>
</comment>
<name>A0A834XSE3_APHGI</name>
<dbReference type="AlphaFoldDB" id="A0A834XSE3"/>
<dbReference type="PANTHER" id="PTHR36299">
    <property type="entry name" value="AGAP008005-PA"/>
    <property type="match status" value="1"/>
</dbReference>
<dbReference type="InterPro" id="IPR031941">
    <property type="entry name" value="DUF4773"/>
</dbReference>
<evidence type="ECO:0000313" key="2">
    <source>
        <dbReference type="EMBL" id="KAF7992580.1"/>
    </source>
</evidence>
<protein>
    <recommendedName>
        <fullName evidence="1">DUF4773 domain-containing protein</fullName>
    </recommendedName>
</protein>
<proteinExistence type="predicted"/>